<evidence type="ECO:0000256" key="1">
    <source>
        <dbReference type="ARBA" id="ARBA00004651"/>
    </source>
</evidence>
<evidence type="ECO:0000313" key="9">
    <source>
        <dbReference type="EMBL" id="HDI83855.1"/>
    </source>
</evidence>
<dbReference type="Proteomes" id="UP000885847">
    <property type="component" value="Unassembled WGS sequence"/>
</dbReference>
<comment type="caution">
    <text evidence="9">The sequence shown here is derived from an EMBL/GenBank/DDBJ whole genome shotgun (WGS) entry which is preliminary data.</text>
</comment>
<feature type="non-terminal residue" evidence="9">
    <location>
        <position position="88"/>
    </location>
</feature>
<accession>A0A7C0VDM0</accession>
<evidence type="ECO:0000256" key="4">
    <source>
        <dbReference type="ARBA" id="ARBA00022692"/>
    </source>
</evidence>
<dbReference type="PANTHER" id="PTHR30252">
    <property type="entry name" value="INNER MEMBRANE PEPTIDE TRANSPORTER"/>
    <property type="match status" value="1"/>
</dbReference>
<evidence type="ECO:0000256" key="7">
    <source>
        <dbReference type="SAM" id="Phobius"/>
    </source>
</evidence>
<keyword evidence="5 7" id="KW-1133">Transmembrane helix</keyword>
<dbReference type="PANTHER" id="PTHR30252:SF0">
    <property type="entry name" value="PEPTIDE TRANSPORTER CSTA"/>
    <property type="match status" value="1"/>
</dbReference>
<dbReference type="EMBL" id="DQWE01000405">
    <property type="protein sequence ID" value="HDI83855.1"/>
    <property type="molecule type" value="Genomic_DNA"/>
</dbReference>
<feature type="transmembrane region" description="Helical" evidence="7">
    <location>
        <begin position="6"/>
        <end position="26"/>
    </location>
</feature>
<evidence type="ECO:0000259" key="8">
    <source>
        <dbReference type="Pfam" id="PF02554"/>
    </source>
</evidence>
<gene>
    <name evidence="9" type="ORF">ENF18_08720</name>
</gene>
<keyword evidence="4 7" id="KW-0812">Transmembrane</keyword>
<organism evidence="9">
    <name type="scientific">candidate division WOR-3 bacterium</name>
    <dbReference type="NCBI Taxonomy" id="2052148"/>
    <lineage>
        <taxon>Bacteria</taxon>
        <taxon>Bacteria division WOR-3</taxon>
    </lineage>
</organism>
<name>A0A7C0VDM0_UNCW3</name>
<protein>
    <submittedName>
        <fullName evidence="9">Carbon starvation protein A</fullName>
    </submittedName>
</protein>
<evidence type="ECO:0000256" key="2">
    <source>
        <dbReference type="ARBA" id="ARBA00007755"/>
    </source>
</evidence>
<keyword evidence="3" id="KW-1003">Cell membrane</keyword>
<dbReference type="Pfam" id="PF02554">
    <property type="entry name" value="CstA"/>
    <property type="match status" value="1"/>
</dbReference>
<dbReference type="InterPro" id="IPR003706">
    <property type="entry name" value="CstA_N"/>
</dbReference>
<evidence type="ECO:0000256" key="3">
    <source>
        <dbReference type="ARBA" id="ARBA00022475"/>
    </source>
</evidence>
<reference evidence="9" key="1">
    <citation type="journal article" date="2020" name="mSystems">
        <title>Genome- and Community-Level Interaction Insights into Carbon Utilization and Element Cycling Functions of Hydrothermarchaeota in Hydrothermal Sediment.</title>
        <authorList>
            <person name="Zhou Z."/>
            <person name="Liu Y."/>
            <person name="Xu W."/>
            <person name="Pan J."/>
            <person name="Luo Z.H."/>
            <person name="Li M."/>
        </authorList>
    </citation>
    <scope>NUCLEOTIDE SEQUENCE [LARGE SCALE GENOMIC DNA]</scope>
    <source>
        <strain evidence="9">HyVt-102</strain>
    </source>
</reference>
<evidence type="ECO:0000256" key="5">
    <source>
        <dbReference type="ARBA" id="ARBA00022989"/>
    </source>
</evidence>
<dbReference type="AlphaFoldDB" id="A0A7C0VDM0"/>
<sequence length="88" mass="9969">MNSIILAIFIFFLYIIAYNTYGKFIAKRLFKLDNTNKTPAVEQEDGIDYVPTRKEIIFGHHFTSIAGLGPIVGPAIAIIWGWIPALLW</sequence>
<proteinExistence type="inferred from homology"/>
<feature type="transmembrane region" description="Helical" evidence="7">
    <location>
        <begin position="62"/>
        <end position="83"/>
    </location>
</feature>
<dbReference type="InterPro" id="IPR051605">
    <property type="entry name" value="CstA"/>
</dbReference>
<comment type="similarity">
    <text evidence="2">Belongs to the peptide transporter carbon starvation (CstA) (TC 2.A.114) family.</text>
</comment>
<keyword evidence="6 7" id="KW-0472">Membrane</keyword>
<feature type="domain" description="CstA N-terminal" evidence="8">
    <location>
        <begin position="2"/>
        <end position="88"/>
    </location>
</feature>
<dbReference type="GO" id="GO:0005886">
    <property type="term" value="C:plasma membrane"/>
    <property type="evidence" value="ECO:0007669"/>
    <property type="project" value="UniProtKB-SubCell"/>
</dbReference>
<comment type="subcellular location">
    <subcellularLocation>
        <location evidence="1">Cell membrane</location>
        <topology evidence="1">Multi-pass membrane protein</topology>
    </subcellularLocation>
</comment>
<dbReference type="GO" id="GO:0009267">
    <property type="term" value="P:cellular response to starvation"/>
    <property type="evidence" value="ECO:0007669"/>
    <property type="project" value="InterPro"/>
</dbReference>
<evidence type="ECO:0000256" key="6">
    <source>
        <dbReference type="ARBA" id="ARBA00023136"/>
    </source>
</evidence>